<proteinExistence type="predicted"/>
<dbReference type="Proteomes" id="UP001190700">
    <property type="component" value="Unassembled WGS sequence"/>
</dbReference>
<feature type="domain" description="TFIIS central" evidence="2">
    <location>
        <begin position="345"/>
        <end position="435"/>
    </location>
</feature>
<feature type="region of interest" description="Disordered" evidence="1">
    <location>
        <begin position="149"/>
        <end position="204"/>
    </location>
</feature>
<evidence type="ECO:0000259" key="2">
    <source>
        <dbReference type="Pfam" id="PF07500"/>
    </source>
</evidence>
<evidence type="ECO:0000313" key="5">
    <source>
        <dbReference type="Proteomes" id="UP001190700"/>
    </source>
</evidence>
<feature type="compositionally biased region" description="Low complexity" evidence="1">
    <location>
        <begin position="182"/>
        <end position="201"/>
    </location>
</feature>
<dbReference type="SUPFAM" id="SSF46942">
    <property type="entry name" value="Elongation factor TFIIS domain 2"/>
    <property type="match status" value="1"/>
</dbReference>
<accession>A0AAE0BWH4</accession>
<dbReference type="EMBL" id="LGRX02032358">
    <property type="protein sequence ID" value="KAK3244052.1"/>
    <property type="molecule type" value="Genomic_DNA"/>
</dbReference>
<feature type="compositionally biased region" description="Basic and acidic residues" evidence="1">
    <location>
        <begin position="275"/>
        <end position="290"/>
    </location>
</feature>
<dbReference type="InterPro" id="IPR003618">
    <property type="entry name" value="TFIIS_cen_dom"/>
</dbReference>
<reference evidence="4 5" key="1">
    <citation type="journal article" date="2015" name="Genome Biol. Evol.">
        <title>Comparative Genomics of a Bacterivorous Green Alga Reveals Evolutionary Causalities and Consequences of Phago-Mixotrophic Mode of Nutrition.</title>
        <authorList>
            <person name="Burns J.A."/>
            <person name="Paasch A."/>
            <person name="Narechania A."/>
            <person name="Kim E."/>
        </authorList>
    </citation>
    <scope>NUCLEOTIDE SEQUENCE [LARGE SCALE GENOMIC DNA]</scope>
    <source>
        <strain evidence="4 5">PLY_AMNH</strain>
    </source>
</reference>
<protein>
    <recommendedName>
        <fullName evidence="6">TFIIS central domain-containing protein</fullName>
    </recommendedName>
</protein>
<dbReference type="InterPro" id="IPR036575">
    <property type="entry name" value="TFIIS_cen_dom_sf"/>
</dbReference>
<name>A0AAE0BWH4_9CHLO</name>
<dbReference type="GO" id="GO:0006351">
    <property type="term" value="P:DNA-templated transcription"/>
    <property type="evidence" value="ECO:0007669"/>
    <property type="project" value="InterPro"/>
</dbReference>
<sequence length="440" mass="45823">SALDSVYAIHGRIHRSRRGACSESPRQTRSDDKARCSFGPAVAQMLVSQRRSARVRARHVHAMCRHLPPRVQSLASPRSASGSTCASRVIGLLLVLPPAEAGGGRNGGLGQTTGVGKAVKKLTKNKDPLLVEVKEAFRKLMDTWLAQASSEQRAKTCDTEQQAPGVAPASSVDSAGGAVRSAAVPDAATPATAEGPGADTPMDASTAAGALACSSSADNDATEEMAPAALQAEVPPAGTAPTPQAPSPLYSKEEAQTAPSALVAETQASAMPMETKNEASDGRKPLESKESSPYNSPQLGLHEADQHPGTPGAAADYRRSKLTQLEVKDVAAPVEASEPESPASTGDRDRDIAIEILRKELAQHSVTAGDAASTARELERMLLEHVASPDQIPAGGPLGKAYKSKLRAVFNCLKQDNGQLGKQVLAGSLTPAELFSRMMT</sequence>
<evidence type="ECO:0000313" key="4">
    <source>
        <dbReference type="EMBL" id="KAK3244052.1"/>
    </source>
</evidence>
<evidence type="ECO:0000256" key="1">
    <source>
        <dbReference type="SAM" id="MobiDB-lite"/>
    </source>
</evidence>
<comment type="caution">
    <text evidence="4">The sequence shown here is derived from an EMBL/GenBank/DDBJ whole genome shotgun (WGS) entry which is preliminary data.</text>
</comment>
<dbReference type="Pfam" id="PF07500">
    <property type="entry name" value="TFIIS_M"/>
    <property type="match status" value="1"/>
</dbReference>
<evidence type="ECO:0000259" key="3">
    <source>
        <dbReference type="Pfam" id="PF08711"/>
    </source>
</evidence>
<feature type="region of interest" description="Disordered" evidence="1">
    <location>
        <begin position="328"/>
        <end position="349"/>
    </location>
</feature>
<feature type="region of interest" description="Disordered" evidence="1">
    <location>
        <begin position="234"/>
        <end position="314"/>
    </location>
</feature>
<gene>
    <name evidence="4" type="ORF">CYMTET_46322</name>
</gene>
<evidence type="ECO:0008006" key="6">
    <source>
        <dbReference type="Google" id="ProtNLM"/>
    </source>
</evidence>
<keyword evidence="5" id="KW-1185">Reference proteome</keyword>
<feature type="domain" description="TFIIS N-terminal" evidence="3">
    <location>
        <begin position="111"/>
        <end position="144"/>
    </location>
</feature>
<feature type="non-terminal residue" evidence="4">
    <location>
        <position position="1"/>
    </location>
</feature>
<dbReference type="AlphaFoldDB" id="A0AAE0BWH4"/>
<dbReference type="InterPro" id="IPR017923">
    <property type="entry name" value="TFIIS_N"/>
</dbReference>
<organism evidence="4 5">
    <name type="scientific">Cymbomonas tetramitiformis</name>
    <dbReference type="NCBI Taxonomy" id="36881"/>
    <lineage>
        <taxon>Eukaryota</taxon>
        <taxon>Viridiplantae</taxon>
        <taxon>Chlorophyta</taxon>
        <taxon>Pyramimonadophyceae</taxon>
        <taxon>Pyramimonadales</taxon>
        <taxon>Pyramimonadaceae</taxon>
        <taxon>Cymbomonas</taxon>
    </lineage>
</organism>
<dbReference type="Pfam" id="PF08711">
    <property type="entry name" value="Med26"/>
    <property type="match status" value="1"/>
</dbReference>
<dbReference type="Gene3D" id="1.10.472.30">
    <property type="entry name" value="Transcription elongation factor S-II, central domain"/>
    <property type="match status" value="1"/>
</dbReference>